<dbReference type="OrthoDB" id="777361at2759"/>
<dbReference type="Proteomes" id="UP000001514">
    <property type="component" value="Unassembled WGS sequence"/>
</dbReference>
<dbReference type="InterPro" id="IPR007789">
    <property type="entry name" value="DUF688"/>
</dbReference>
<dbReference type="Gramene" id="EFJ24503">
    <property type="protein sequence ID" value="EFJ24503"/>
    <property type="gene ID" value="SELMODRAFT_414633"/>
</dbReference>
<name>D8RTF1_SELML</name>
<dbReference type="EMBL" id="GL377589">
    <property type="protein sequence ID" value="EFJ24503.1"/>
    <property type="molecule type" value="Genomic_DNA"/>
</dbReference>
<accession>D8RTF1</accession>
<dbReference type="InParanoid" id="D8RTF1"/>
<dbReference type="KEGG" id="smo:SELMODRAFT_414633"/>
<evidence type="ECO:0000313" key="2">
    <source>
        <dbReference type="EMBL" id="EFJ24503.1"/>
    </source>
</evidence>
<feature type="region of interest" description="Disordered" evidence="1">
    <location>
        <begin position="44"/>
        <end position="141"/>
    </location>
</feature>
<protein>
    <submittedName>
        <fullName evidence="2">Uncharacterized protein</fullName>
    </submittedName>
</protein>
<evidence type="ECO:0000313" key="3">
    <source>
        <dbReference type="Proteomes" id="UP000001514"/>
    </source>
</evidence>
<feature type="compositionally biased region" description="Low complexity" evidence="1">
    <location>
        <begin position="99"/>
        <end position="118"/>
    </location>
</feature>
<feature type="compositionally biased region" description="Basic and acidic residues" evidence="1">
    <location>
        <begin position="9"/>
        <end position="23"/>
    </location>
</feature>
<reference evidence="2 3" key="1">
    <citation type="journal article" date="2011" name="Science">
        <title>The Selaginella genome identifies genetic changes associated with the evolution of vascular plants.</title>
        <authorList>
            <person name="Banks J.A."/>
            <person name="Nishiyama T."/>
            <person name="Hasebe M."/>
            <person name="Bowman J.L."/>
            <person name="Gribskov M."/>
            <person name="dePamphilis C."/>
            <person name="Albert V.A."/>
            <person name="Aono N."/>
            <person name="Aoyama T."/>
            <person name="Ambrose B.A."/>
            <person name="Ashton N.W."/>
            <person name="Axtell M.J."/>
            <person name="Barker E."/>
            <person name="Barker M.S."/>
            <person name="Bennetzen J.L."/>
            <person name="Bonawitz N.D."/>
            <person name="Chapple C."/>
            <person name="Cheng C."/>
            <person name="Correa L.G."/>
            <person name="Dacre M."/>
            <person name="DeBarry J."/>
            <person name="Dreyer I."/>
            <person name="Elias M."/>
            <person name="Engstrom E.M."/>
            <person name="Estelle M."/>
            <person name="Feng L."/>
            <person name="Finet C."/>
            <person name="Floyd S.K."/>
            <person name="Frommer W.B."/>
            <person name="Fujita T."/>
            <person name="Gramzow L."/>
            <person name="Gutensohn M."/>
            <person name="Harholt J."/>
            <person name="Hattori M."/>
            <person name="Heyl A."/>
            <person name="Hirai T."/>
            <person name="Hiwatashi Y."/>
            <person name="Ishikawa M."/>
            <person name="Iwata M."/>
            <person name="Karol K.G."/>
            <person name="Koehler B."/>
            <person name="Kolukisaoglu U."/>
            <person name="Kubo M."/>
            <person name="Kurata T."/>
            <person name="Lalonde S."/>
            <person name="Li K."/>
            <person name="Li Y."/>
            <person name="Litt A."/>
            <person name="Lyons E."/>
            <person name="Manning G."/>
            <person name="Maruyama T."/>
            <person name="Michael T.P."/>
            <person name="Mikami K."/>
            <person name="Miyazaki S."/>
            <person name="Morinaga S."/>
            <person name="Murata T."/>
            <person name="Mueller-Roeber B."/>
            <person name="Nelson D.R."/>
            <person name="Obara M."/>
            <person name="Oguri Y."/>
            <person name="Olmstead R.G."/>
            <person name="Onodera N."/>
            <person name="Petersen B.L."/>
            <person name="Pils B."/>
            <person name="Prigge M."/>
            <person name="Rensing S.A."/>
            <person name="Riano-Pachon D.M."/>
            <person name="Roberts A.W."/>
            <person name="Sato Y."/>
            <person name="Scheller H.V."/>
            <person name="Schulz B."/>
            <person name="Schulz C."/>
            <person name="Shakirov E.V."/>
            <person name="Shibagaki N."/>
            <person name="Shinohara N."/>
            <person name="Shippen D.E."/>
            <person name="Soerensen I."/>
            <person name="Sotooka R."/>
            <person name="Sugimoto N."/>
            <person name="Sugita M."/>
            <person name="Sumikawa N."/>
            <person name="Tanurdzic M."/>
            <person name="Theissen G."/>
            <person name="Ulvskov P."/>
            <person name="Wakazuki S."/>
            <person name="Weng J.K."/>
            <person name="Willats W.W."/>
            <person name="Wipf D."/>
            <person name="Wolf P.G."/>
            <person name="Yang L."/>
            <person name="Zimmer A.D."/>
            <person name="Zhu Q."/>
            <person name="Mitros T."/>
            <person name="Hellsten U."/>
            <person name="Loque D."/>
            <person name="Otillar R."/>
            <person name="Salamov A."/>
            <person name="Schmutz J."/>
            <person name="Shapiro H."/>
            <person name="Lindquist E."/>
            <person name="Lucas S."/>
            <person name="Rokhsar D."/>
            <person name="Grigoriev I.V."/>
        </authorList>
    </citation>
    <scope>NUCLEOTIDE SEQUENCE [LARGE SCALE GENOMIC DNA]</scope>
</reference>
<feature type="region of interest" description="Disordered" evidence="1">
    <location>
        <begin position="1"/>
        <end position="23"/>
    </location>
</feature>
<gene>
    <name evidence="2" type="ORF">SELMODRAFT_414633</name>
</gene>
<feature type="compositionally biased region" description="Polar residues" evidence="1">
    <location>
        <begin position="65"/>
        <end position="81"/>
    </location>
</feature>
<dbReference type="HOGENOM" id="CLU_518184_0_0_1"/>
<keyword evidence="3" id="KW-1185">Reference proteome</keyword>
<sequence length="526" mass="57781">MFVLSGALEEERAPSPLRSKDGGEMFKVPLFTNLSAQQRVIFSASSNSSARRSSEAARVLLGNASPPQLQEASSFGENQNFKAPGSVPFKWEEQPGKPKSPSSLIYSSSPGSSPLSFLQPPPCLSIGRTQQQQQQQQQGLSPRLAERIKNILQLRLASPLRSPISSLSKDSNSPGEMRSSPVSILDASVFGASPESYSSSSPSKRCSLSSAASSRANFLEHHAVESPLSSGRFKKQLSLEIWDRSLRESSSSSTGCGFFKSMLGCWKLQHKLVDHDTCRGSSLENYREQHHQDFSSSDHVLGGEFESFKERSYDDDVDCGGGSSEFDDQSRCFYDEVEALEMAEAEIKQPADEVHAVDDGKFATFPVSAAFVFSKPALKKSGVVADRKLSKRVRFLIEDYSSDDNDEPREKSAKNKADDMFDDAISTEDEGFQRPVRSVIRRRRKKNLNSCTSKFLHSPQSLEEISISPGAQATLARYGSFEKASRETFHAIATFDLDAVDSSPDLQPMKDVAQRPPPGGVLRFTG</sequence>
<dbReference type="AlphaFoldDB" id="D8RTF1"/>
<feature type="region of interest" description="Disordered" evidence="1">
    <location>
        <begin position="506"/>
        <end position="526"/>
    </location>
</feature>
<dbReference type="Pfam" id="PF05097">
    <property type="entry name" value="DUF688"/>
    <property type="match status" value="1"/>
</dbReference>
<proteinExistence type="predicted"/>
<organism evidence="3">
    <name type="scientific">Selaginella moellendorffii</name>
    <name type="common">Spikemoss</name>
    <dbReference type="NCBI Taxonomy" id="88036"/>
    <lineage>
        <taxon>Eukaryota</taxon>
        <taxon>Viridiplantae</taxon>
        <taxon>Streptophyta</taxon>
        <taxon>Embryophyta</taxon>
        <taxon>Tracheophyta</taxon>
        <taxon>Lycopodiopsida</taxon>
        <taxon>Selaginellales</taxon>
        <taxon>Selaginellaceae</taxon>
        <taxon>Selaginella</taxon>
    </lineage>
</organism>
<evidence type="ECO:0000256" key="1">
    <source>
        <dbReference type="SAM" id="MobiDB-lite"/>
    </source>
</evidence>